<gene>
    <name evidence="1" type="ORF">K8V42_06840</name>
    <name evidence="2" type="ORF">RU93_GL000374</name>
</gene>
<keyword evidence="3" id="KW-1185">Reference proteome</keyword>
<proteinExistence type="predicted"/>
<protein>
    <submittedName>
        <fullName evidence="2">Uncharacterized protein</fullName>
    </submittedName>
</protein>
<accession>A0A1L8QRQ1</accession>
<reference evidence="1" key="2">
    <citation type="journal article" date="2021" name="PeerJ">
        <title>Extensive microbial diversity within the chicken gut microbiome revealed by metagenomics and culture.</title>
        <authorList>
            <person name="Gilroy R."/>
            <person name="Ravi A."/>
            <person name="Getino M."/>
            <person name="Pursley I."/>
            <person name="Horton D.L."/>
            <person name="Alikhan N.F."/>
            <person name="Baker D."/>
            <person name="Gharbi K."/>
            <person name="Hall N."/>
            <person name="Watson M."/>
            <person name="Adriaenssens E.M."/>
            <person name="Foster-Nyarko E."/>
            <person name="Jarju S."/>
            <person name="Secka A."/>
            <person name="Antonio M."/>
            <person name="Oren A."/>
            <person name="Chaudhuri R.R."/>
            <person name="La Ragione R."/>
            <person name="Hildebrand F."/>
            <person name="Pallen M.J."/>
        </authorList>
    </citation>
    <scope>NUCLEOTIDE SEQUENCE</scope>
    <source>
        <strain evidence="1">150</strain>
    </source>
</reference>
<dbReference type="EMBL" id="JAJJVO010000101">
    <property type="protein sequence ID" value="MCC9273990.1"/>
    <property type="molecule type" value="Genomic_DNA"/>
</dbReference>
<dbReference type="Proteomes" id="UP000182149">
    <property type="component" value="Unassembled WGS sequence"/>
</dbReference>
<evidence type="ECO:0000313" key="3">
    <source>
        <dbReference type="Proteomes" id="UP000182149"/>
    </source>
</evidence>
<sequence length="86" mass="10250">MQTYLRIGQTYLFAQIQITDNQLFIHSHQGIRQAIERKIDLSRIDCLYKAPFFGSEQIYFSYEGEHYWIYEAGLGVQDYLKNHLVN</sequence>
<dbReference type="AlphaFoldDB" id="A0A1L8QRQ1"/>
<evidence type="ECO:0000313" key="1">
    <source>
        <dbReference type="EMBL" id="MCC9273990.1"/>
    </source>
</evidence>
<reference evidence="1" key="3">
    <citation type="submission" date="2021-11" db="EMBL/GenBank/DDBJ databases">
        <authorList>
            <person name="Gilroy R."/>
        </authorList>
    </citation>
    <scope>NUCLEOTIDE SEQUENCE</scope>
    <source>
        <strain evidence="1">150</strain>
    </source>
</reference>
<reference evidence="2 3" key="1">
    <citation type="submission" date="2014-12" db="EMBL/GenBank/DDBJ databases">
        <title>Draft genome sequences of 29 type strains of Enterococci.</title>
        <authorList>
            <person name="Zhong Z."/>
            <person name="Sun Z."/>
            <person name="Liu W."/>
            <person name="Zhang W."/>
            <person name="Zhang H."/>
        </authorList>
    </citation>
    <scope>NUCLEOTIDE SEQUENCE [LARGE SCALE GENOMIC DNA]</scope>
    <source>
        <strain evidence="2 3">DSM 17690</strain>
    </source>
</reference>
<dbReference type="OrthoDB" id="2185393at2"/>
<organism evidence="2 3">
    <name type="scientific">Enterococcus aquimarinus</name>
    <dbReference type="NCBI Taxonomy" id="328396"/>
    <lineage>
        <taxon>Bacteria</taxon>
        <taxon>Bacillati</taxon>
        <taxon>Bacillota</taxon>
        <taxon>Bacilli</taxon>
        <taxon>Lactobacillales</taxon>
        <taxon>Enterococcaceae</taxon>
        <taxon>Enterococcus</taxon>
    </lineage>
</organism>
<comment type="caution">
    <text evidence="2">The sequence shown here is derived from an EMBL/GenBank/DDBJ whole genome shotgun (WGS) entry which is preliminary data.</text>
</comment>
<dbReference type="EMBL" id="JXKD01000010">
    <property type="protein sequence ID" value="OJG10124.1"/>
    <property type="molecule type" value="Genomic_DNA"/>
</dbReference>
<name>A0A1L8QRQ1_9ENTE</name>
<evidence type="ECO:0000313" key="2">
    <source>
        <dbReference type="EMBL" id="OJG10124.1"/>
    </source>
</evidence>
<dbReference type="Proteomes" id="UP000813384">
    <property type="component" value="Unassembled WGS sequence"/>
</dbReference>
<dbReference type="RefSeq" id="WP_071875087.1">
    <property type="nucleotide sequence ID" value="NZ_JBHSHF010000006.1"/>
</dbReference>